<protein>
    <submittedName>
        <fullName evidence="3">AT-rich interactive domain-containing protein 1 isoform X1</fullName>
    </submittedName>
</protein>
<dbReference type="CDD" id="cd16100">
    <property type="entry name" value="ARID"/>
    <property type="match status" value="1"/>
</dbReference>
<keyword evidence="2" id="KW-1185">Reference proteome</keyword>
<dbReference type="SMART" id="SM01014">
    <property type="entry name" value="ARID"/>
    <property type="match status" value="1"/>
</dbReference>
<reference evidence="3" key="1">
    <citation type="submission" date="2025-08" db="UniProtKB">
        <authorList>
            <consortium name="RefSeq"/>
        </authorList>
    </citation>
    <scope>IDENTIFICATION</scope>
    <source>
        <tissue evidence="3">Leaves</tissue>
    </source>
</reference>
<dbReference type="GeneID" id="109002050"/>
<dbReference type="STRING" id="51240.A0A2I4FU43"/>
<name>A0A2I4FU43_JUGRE</name>
<dbReference type="CDD" id="cd00167">
    <property type="entry name" value="SANT"/>
    <property type="match status" value="1"/>
</dbReference>
<organism evidence="2 3">
    <name type="scientific">Juglans regia</name>
    <name type="common">English walnut</name>
    <dbReference type="NCBI Taxonomy" id="51240"/>
    <lineage>
        <taxon>Eukaryota</taxon>
        <taxon>Viridiplantae</taxon>
        <taxon>Streptophyta</taxon>
        <taxon>Embryophyta</taxon>
        <taxon>Tracheophyta</taxon>
        <taxon>Spermatophyta</taxon>
        <taxon>Magnoliopsida</taxon>
        <taxon>eudicotyledons</taxon>
        <taxon>Gunneridae</taxon>
        <taxon>Pentapetalae</taxon>
        <taxon>rosids</taxon>
        <taxon>fabids</taxon>
        <taxon>Fagales</taxon>
        <taxon>Juglandaceae</taxon>
        <taxon>Juglans</taxon>
    </lineage>
</organism>
<proteinExistence type="predicted"/>
<dbReference type="InterPro" id="IPR001606">
    <property type="entry name" value="ARID_dom"/>
</dbReference>
<dbReference type="RefSeq" id="XP_018835171.1">
    <property type="nucleotide sequence ID" value="XM_018979626.2"/>
</dbReference>
<evidence type="ECO:0000313" key="2">
    <source>
        <dbReference type="Proteomes" id="UP000235220"/>
    </source>
</evidence>
<dbReference type="InterPro" id="IPR001005">
    <property type="entry name" value="SANT/Myb"/>
</dbReference>
<accession>A0A2I4FU43</accession>
<dbReference type="PROSITE" id="PS51011">
    <property type="entry name" value="ARID"/>
    <property type="match status" value="1"/>
</dbReference>
<dbReference type="SUPFAM" id="SSF46774">
    <property type="entry name" value="ARID-like"/>
    <property type="match status" value="1"/>
</dbReference>
<dbReference type="FunCoup" id="A0A2I4FU43">
    <property type="interactions" value="162"/>
</dbReference>
<feature type="region of interest" description="Disordered" evidence="1">
    <location>
        <begin position="651"/>
        <end position="694"/>
    </location>
</feature>
<dbReference type="Gene3D" id="1.10.150.60">
    <property type="entry name" value="ARID DNA-binding domain"/>
    <property type="match status" value="1"/>
</dbReference>
<sequence>MTQMDDRVPFSFIFVVHRLKVLRLSRWSMLADDGSAVDCDKSPRKKLKPSFCVDLEPAWKVSNKSSEACVESEREPDKLRCEFEGFLRGSGKEICTQNTFLPLPPMLGDGQHVDLLKLFLVVREKGGCDAVSENGLWHLVAKESGLFGSNLASPVKLVYIKYLDTLERWSKRAVENKGLECGLNNSCVSFSGFLMEAHADLRASLTKAPGEKQNEDEEYPHLELLSEEVESNGGEKCAGVEGLSGLDLVGKIGDSKKLCNEGEREEILLDGDENDVIIEEKQVCLDSSESVANVQDGGNLCDTEVNSLVAEQDGGKRCDIDDDDVVILDPGRFCVKRKRESLCGMLSWITGVAKNPCDRAVGSLPEWSKWKSHGKEEMWKQVLLAREAIFLKRQVDSSADQWQKAQKMHPCLYDDQLGSSYNFRERLRHGKKLNSEKTTFQAQTCSESLSATQSGSDKSPCAEVMEDKVDNQLLGNTDLFTENSALDKYVPKGISWRPRSKAEVQEWTGMTSESDPKWLGTRVWPLEKVEQRYLIERDPIGKGRQDSCGCEVPGSIECIKFHSGEKKLRVKRELGSAFYQWKFDKMGEEVKLSWTKEEEQKFKAILKSNPASLQTFFWDQKFFPTKSREDLVSYYFNVFLMERRGYQNRFTPNSIDSDEDELESVLVTNGTGQEAEKSPSSIFYSPKKPHTNRR</sequence>
<dbReference type="Proteomes" id="UP000235220">
    <property type="component" value="Chromosome 12"/>
</dbReference>
<dbReference type="AlphaFoldDB" id="A0A2I4FU43"/>
<dbReference type="InterPro" id="IPR036431">
    <property type="entry name" value="ARID_dom_sf"/>
</dbReference>
<dbReference type="Gramene" id="Jr12_04120_p1">
    <property type="protein sequence ID" value="cds.Jr12_04120_p1"/>
    <property type="gene ID" value="Jr12_04120"/>
</dbReference>
<dbReference type="OrthoDB" id="1938591at2759"/>
<dbReference type="GO" id="GO:0003677">
    <property type="term" value="F:DNA binding"/>
    <property type="evidence" value="ECO:0007669"/>
    <property type="project" value="InterPro"/>
</dbReference>
<dbReference type="PANTHER" id="PTHR46410">
    <property type="entry name" value="AT-RICH INTERACTIVE DOMAIN-CONTAINING PROTEIN 2"/>
    <property type="match status" value="1"/>
</dbReference>
<dbReference type="PANTHER" id="PTHR46410:SF23">
    <property type="entry name" value="AT-RICH INTERACTIVE DOMAIN-CONTAINING PROTEIN 1 ISOFORM X1"/>
    <property type="match status" value="1"/>
</dbReference>
<feature type="compositionally biased region" description="Polar residues" evidence="1">
    <location>
        <begin position="666"/>
        <end position="683"/>
    </location>
</feature>
<evidence type="ECO:0000313" key="3">
    <source>
        <dbReference type="RefSeq" id="XP_018835171.1"/>
    </source>
</evidence>
<dbReference type="SMART" id="SM00501">
    <property type="entry name" value="BRIGHT"/>
    <property type="match status" value="1"/>
</dbReference>
<dbReference type="KEGG" id="jre:109002050"/>
<gene>
    <name evidence="3" type="primary">LOC109002050</name>
</gene>
<dbReference type="Pfam" id="PF01388">
    <property type="entry name" value="ARID"/>
    <property type="match status" value="1"/>
</dbReference>
<evidence type="ECO:0000256" key="1">
    <source>
        <dbReference type="SAM" id="MobiDB-lite"/>
    </source>
</evidence>